<comment type="caution">
    <text evidence="4">The sequence shown here is derived from an EMBL/GenBank/DDBJ whole genome shotgun (WGS) entry which is preliminary data.</text>
</comment>
<name>A0A7Y0TZ97_9ACTO</name>
<protein>
    <submittedName>
        <fullName evidence="4">Transporter substrate-binding domain-containing protein</fullName>
    </submittedName>
</protein>
<dbReference type="PANTHER" id="PTHR35936">
    <property type="entry name" value="MEMBRANE-BOUND LYTIC MUREIN TRANSGLYCOSYLASE F"/>
    <property type="match status" value="1"/>
</dbReference>
<proteinExistence type="predicted"/>
<dbReference type="SMART" id="SM00062">
    <property type="entry name" value="PBPb"/>
    <property type="match status" value="1"/>
</dbReference>
<organism evidence="4 5">
    <name type="scientific">Mobiluncus mulieris</name>
    <dbReference type="NCBI Taxonomy" id="2052"/>
    <lineage>
        <taxon>Bacteria</taxon>
        <taxon>Bacillati</taxon>
        <taxon>Actinomycetota</taxon>
        <taxon>Actinomycetes</taxon>
        <taxon>Actinomycetales</taxon>
        <taxon>Actinomycetaceae</taxon>
        <taxon>Mobiluncus</taxon>
    </lineage>
</organism>
<evidence type="ECO:0000256" key="1">
    <source>
        <dbReference type="ARBA" id="ARBA00022729"/>
    </source>
</evidence>
<evidence type="ECO:0000313" key="5">
    <source>
        <dbReference type="Proteomes" id="UP000578252"/>
    </source>
</evidence>
<feature type="chain" id="PRO_5039027438" evidence="2">
    <location>
        <begin position="25"/>
        <end position="296"/>
    </location>
</feature>
<dbReference type="Proteomes" id="UP000578252">
    <property type="component" value="Unassembled WGS sequence"/>
</dbReference>
<gene>
    <name evidence="4" type="ORF">HHJ78_00525</name>
</gene>
<sequence>MNKIRKIFTLLCTASLCLSLTACAGKANHAVDSFDTSAIPEDKEISSLVPAKNKEVLKVAIDSPYIPAGFFDDKNQATGYEVDVVRALARILGIKNVQFTDVEFDSILSQVDNGTYDMAAAAMTVKKSRMRDLNMVAYIQSGFIYGTQKNNPKNFDYGDPCGFTIATKSSTSQEEQLHDLSETCKETGKTAIKIVADKDQDKLINEVASGSIDAIIGESAIIKYAETRNKNFTSVGESFQMAPQGLATAKNNEALAKATQAGLQKLMDQGILKQVMAPWGVESFALNYATLNPPIA</sequence>
<dbReference type="Pfam" id="PF00497">
    <property type="entry name" value="SBP_bac_3"/>
    <property type="match status" value="1"/>
</dbReference>
<feature type="domain" description="Solute-binding protein family 3/N-terminal" evidence="3">
    <location>
        <begin position="56"/>
        <end position="283"/>
    </location>
</feature>
<dbReference type="RefSeq" id="WP_169771342.1">
    <property type="nucleotide sequence ID" value="NZ_JABCUR010000001.1"/>
</dbReference>
<keyword evidence="1 2" id="KW-0732">Signal</keyword>
<dbReference type="AlphaFoldDB" id="A0A7Y0TZ97"/>
<dbReference type="PANTHER" id="PTHR35936:SF19">
    <property type="entry name" value="AMINO-ACID-BINDING PROTEIN YXEM-RELATED"/>
    <property type="match status" value="1"/>
</dbReference>
<evidence type="ECO:0000259" key="3">
    <source>
        <dbReference type="SMART" id="SM00062"/>
    </source>
</evidence>
<dbReference type="EMBL" id="JABCUR010000001">
    <property type="protein sequence ID" value="NMW64060.1"/>
    <property type="molecule type" value="Genomic_DNA"/>
</dbReference>
<dbReference type="Gene3D" id="3.40.190.10">
    <property type="entry name" value="Periplasmic binding protein-like II"/>
    <property type="match status" value="2"/>
</dbReference>
<reference evidence="4 5" key="1">
    <citation type="submission" date="2020-04" db="EMBL/GenBank/DDBJ databases">
        <title>Antimicrobial susceptibility and clonality of vaginal-derived multi-drug resistant Mobiluncus isolates in China.</title>
        <authorList>
            <person name="Zhang X."/>
        </authorList>
    </citation>
    <scope>NUCLEOTIDE SEQUENCE [LARGE SCALE GENOMIC DNA]</scope>
    <source>
        <strain evidence="4 5">13</strain>
    </source>
</reference>
<evidence type="ECO:0000256" key="2">
    <source>
        <dbReference type="SAM" id="SignalP"/>
    </source>
</evidence>
<dbReference type="InterPro" id="IPR001638">
    <property type="entry name" value="Solute-binding_3/MltF_N"/>
</dbReference>
<accession>A0A7Y0TZ97</accession>
<evidence type="ECO:0000313" key="4">
    <source>
        <dbReference type="EMBL" id="NMW64060.1"/>
    </source>
</evidence>
<dbReference type="SUPFAM" id="SSF53850">
    <property type="entry name" value="Periplasmic binding protein-like II"/>
    <property type="match status" value="1"/>
</dbReference>
<feature type="signal peptide" evidence="2">
    <location>
        <begin position="1"/>
        <end position="24"/>
    </location>
</feature>
<dbReference type="PROSITE" id="PS51257">
    <property type="entry name" value="PROKAR_LIPOPROTEIN"/>
    <property type="match status" value="1"/>
</dbReference>